<organism evidence="2 3">
    <name type="scientific">Erwinia pyri</name>
    <dbReference type="NCBI Taxonomy" id="3062598"/>
    <lineage>
        <taxon>Bacteria</taxon>
        <taxon>Pseudomonadati</taxon>
        <taxon>Pseudomonadota</taxon>
        <taxon>Gammaproteobacteria</taxon>
        <taxon>Enterobacterales</taxon>
        <taxon>Erwiniaceae</taxon>
        <taxon>Erwinia</taxon>
    </lineage>
</organism>
<evidence type="ECO:0000256" key="1">
    <source>
        <dbReference type="SAM" id="MobiDB-lite"/>
    </source>
</evidence>
<sequence length="148" mass="16401">MRIIAGGLGTVNPYAAIARPYLEKFHQQVDEARGGSKMALAFKGLSTEERRVIFILGNGVAIRSPREMEKLTERHILLSYEELSNKEKLTVIRGMKEAKKLAAKIPYSPPGEEEALKNPRTVTPETLDDYQNGDSAIPKSEVNNVSGF</sequence>
<dbReference type="EMBL" id="CP132353">
    <property type="protein sequence ID" value="WLS78824.1"/>
    <property type="molecule type" value="Genomic_DNA"/>
</dbReference>
<dbReference type="AlphaFoldDB" id="A0AA50DIS1"/>
<evidence type="ECO:0000313" key="3">
    <source>
        <dbReference type="Proteomes" id="UP001228139"/>
    </source>
</evidence>
<name>A0AA50DIS1_9GAMM</name>
<dbReference type="Proteomes" id="UP001228139">
    <property type="component" value="Chromosome"/>
</dbReference>
<gene>
    <name evidence="2" type="ORF">Q3V30_20775</name>
</gene>
<keyword evidence="3" id="KW-1185">Reference proteome</keyword>
<dbReference type="KEGG" id="epi:Q3V30_20775"/>
<reference evidence="2 3" key="1">
    <citation type="submission" date="2023-07" db="EMBL/GenBank/DDBJ databases">
        <title>Pathogenic bacteria of pear tree diseases.</title>
        <authorList>
            <person name="Zhang Z."/>
            <person name="He L."/>
            <person name="Huang R."/>
        </authorList>
    </citation>
    <scope>NUCLEOTIDE SEQUENCE [LARGE SCALE GENOMIC DNA]</scope>
    <source>
        <strain evidence="2 3">DE2</strain>
    </source>
</reference>
<accession>A0AA50DIS1</accession>
<proteinExistence type="predicted"/>
<feature type="region of interest" description="Disordered" evidence="1">
    <location>
        <begin position="103"/>
        <end position="148"/>
    </location>
</feature>
<evidence type="ECO:0000313" key="2">
    <source>
        <dbReference type="EMBL" id="WLS78824.1"/>
    </source>
</evidence>
<protein>
    <submittedName>
        <fullName evidence="2">Uncharacterized protein</fullName>
    </submittedName>
</protein>
<dbReference type="RefSeq" id="WP_306209050.1">
    <property type="nucleotide sequence ID" value="NZ_CP132353.1"/>
</dbReference>